<evidence type="ECO:0000313" key="1">
    <source>
        <dbReference type="EMBL" id="JAH05585.1"/>
    </source>
</evidence>
<accession>A0A0E9PNB9</accession>
<organism evidence="1">
    <name type="scientific">Anguilla anguilla</name>
    <name type="common">European freshwater eel</name>
    <name type="synonym">Muraena anguilla</name>
    <dbReference type="NCBI Taxonomy" id="7936"/>
    <lineage>
        <taxon>Eukaryota</taxon>
        <taxon>Metazoa</taxon>
        <taxon>Chordata</taxon>
        <taxon>Craniata</taxon>
        <taxon>Vertebrata</taxon>
        <taxon>Euteleostomi</taxon>
        <taxon>Actinopterygii</taxon>
        <taxon>Neopterygii</taxon>
        <taxon>Teleostei</taxon>
        <taxon>Anguilliformes</taxon>
        <taxon>Anguillidae</taxon>
        <taxon>Anguilla</taxon>
    </lineage>
</organism>
<reference evidence="1" key="2">
    <citation type="journal article" date="2015" name="Fish Shellfish Immunol.">
        <title>Early steps in the European eel (Anguilla anguilla)-Vibrio vulnificus interaction in the gills: Role of the RtxA13 toxin.</title>
        <authorList>
            <person name="Callol A."/>
            <person name="Pajuelo D."/>
            <person name="Ebbesson L."/>
            <person name="Teles M."/>
            <person name="MacKenzie S."/>
            <person name="Amaro C."/>
        </authorList>
    </citation>
    <scope>NUCLEOTIDE SEQUENCE</scope>
</reference>
<proteinExistence type="predicted"/>
<dbReference type="EMBL" id="GBXM01102992">
    <property type="protein sequence ID" value="JAH05585.1"/>
    <property type="molecule type" value="Transcribed_RNA"/>
</dbReference>
<reference evidence="1" key="1">
    <citation type="submission" date="2014-11" db="EMBL/GenBank/DDBJ databases">
        <authorList>
            <person name="Amaro Gonzalez C."/>
        </authorList>
    </citation>
    <scope>NUCLEOTIDE SEQUENCE</scope>
</reference>
<name>A0A0E9PNB9_ANGAN</name>
<sequence length="16" mass="1979">MPRSRTAKRRPSFLLY</sequence>
<dbReference type="AlphaFoldDB" id="A0A0E9PNB9"/>
<protein>
    <submittedName>
        <fullName evidence="1">Uncharacterized protein</fullName>
    </submittedName>
</protein>